<dbReference type="PANTHER" id="PTHR45138">
    <property type="entry name" value="REGULATORY COMPONENTS OF SENSORY TRANSDUCTION SYSTEM"/>
    <property type="match status" value="1"/>
</dbReference>
<feature type="domain" description="GGDEF" evidence="1">
    <location>
        <begin position="400"/>
        <end position="530"/>
    </location>
</feature>
<reference evidence="2 3" key="1">
    <citation type="submission" date="2024-02" db="EMBL/GenBank/DDBJ databases">
        <title>Deinococcus aluminii NBRC 112889.</title>
        <authorList>
            <person name="Ichikawa N."/>
            <person name="Katano-Makiyama Y."/>
            <person name="Hidaka K."/>
        </authorList>
    </citation>
    <scope>NUCLEOTIDE SEQUENCE [LARGE SCALE GENOMIC DNA]</scope>
    <source>
        <strain evidence="2 3">NBRC 112889</strain>
    </source>
</reference>
<dbReference type="NCBIfam" id="TIGR00254">
    <property type="entry name" value="GGDEF"/>
    <property type="match status" value="1"/>
</dbReference>
<dbReference type="InterPro" id="IPR050469">
    <property type="entry name" value="Diguanylate_Cyclase"/>
</dbReference>
<dbReference type="PROSITE" id="PS50887">
    <property type="entry name" value="GGDEF"/>
    <property type="match status" value="1"/>
</dbReference>
<proteinExistence type="predicted"/>
<accession>A0ABP9X958</accession>
<organism evidence="2 3">
    <name type="scientific">Deinococcus aluminii</name>
    <dbReference type="NCBI Taxonomy" id="1656885"/>
    <lineage>
        <taxon>Bacteria</taxon>
        <taxon>Thermotogati</taxon>
        <taxon>Deinococcota</taxon>
        <taxon>Deinococci</taxon>
        <taxon>Deinococcales</taxon>
        <taxon>Deinococcaceae</taxon>
        <taxon>Deinococcus</taxon>
    </lineage>
</organism>
<dbReference type="Gene3D" id="3.30.70.270">
    <property type="match status" value="1"/>
</dbReference>
<protein>
    <recommendedName>
        <fullName evidence="1">GGDEF domain-containing protein</fullName>
    </recommendedName>
</protein>
<evidence type="ECO:0000313" key="2">
    <source>
        <dbReference type="EMBL" id="GAA5531922.1"/>
    </source>
</evidence>
<dbReference type="SUPFAM" id="SSF55073">
    <property type="entry name" value="Nucleotide cyclase"/>
    <property type="match status" value="1"/>
</dbReference>
<evidence type="ECO:0000313" key="3">
    <source>
        <dbReference type="Proteomes" id="UP001404956"/>
    </source>
</evidence>
<dbReference type="InterPro" id="IPR000160">
    <property type="entry name" value="GGDEF_dom"/>
</dbReference>
<dbReference type="CDD" id="cd01949">
    <property type="entry name" value="GGDEF"/>
    <property type="match status" value="1"/>
</dbReference>
<comment type="caution">
    <text evidence="2">The sequence shown here is derived from an EMBL/GenBank/DDBJ whole genome shotgun (WGS) entry which is preliminary data.</text>
</comment>
<dbReference type="SUPFAM" id="SSF48452">
    <property type="entry name" value="TPR-like"/>
    <property type="match status" value="2"/>
</dbReference>
<evidence type="ECO:0000259" key="1">
    <source>
        <dbReference type="PROSITE" id="PS50887"/>
    </source>
</evidence>
<gene>
    <name evidence="2" type="ORF">Dalu01_00299</name>
</gene>
<keyword evidence="3" id="KW-1185">Reference proteome</keyword>
<dbReference type="InterPro" id="IPR011990">
    <property type="entry name" value="TPR-like_helical_dom_sf"/>
</dbReference>
<dbReference type="InterPro" id="IPR029787">
    <property type="entry name" value="Nucleotide_cyclase"/>
</dbReference>
<name>A0ABP9X958_9DEIO</name>
<dbReference type="InterPro" id="IPR043128">
    <property type="entry name" value="Rev_trsase/Diguanyl_cyclase"/>
</dbReference>
<dbReference type="Proteomes" id="UP001404956">
    <property type="component" value="Unassembled WGS sequence"/>
</dbReference>
<dbReference type="PANTHER" id="PTHR45138:SF9">
    <property type="entry name" value="DIGUANYLATE CYCLASE DGCM-RELATED"/>
    <property type="match status" value="1"/>
</dbReference>
<dbReference type="SMART" id="SM00267">
    <property type="entry name" value="GGDEF"/>
    <property type="match status" value="1"/>
</dbReference>
<dbReference type="Pfam" id="PF00990">
    <property type="entry name" value="GGDEF"/>
    <property type="match status" value="1"/>
</dbReference>
<dbReference type="Gene3D" id="1.25.40.10">
    <property type="entry name" value="Tetratricopeptide repeat domain"/>
    <property type="match status" value="2"/>
</dbReference>
<dbReference type="RefSeq" id="WP_345450545.1">
    <property type="nucleotide sequence ID" value="NZ_BAABRV010000001.1"/>
</dbReference>
<sequence>MSPRSTDRLLAAAQWLAGRAPRRAYPYALEGVRLAQAEFALGTGDPEQLALMLNVQAYIEADLGLMDAAHVSFRRAYEHAAGGQSLATQLRVLNNHALLYLAAGAHDAAERRLELALAIADESGADFPPEYRVAPLTNLAQSLTARGEHDRALHLLDTHRAEELAPGQEAAVYLPIVRAEAHLGLAHRARTLERPQEAQAHLAAALEALASTRRLPRPQNPVMLDADHAVIEGRLLDEQGRHAEAAALLGRALARAAGRYAHGEARLSLARGQALLRARDLPAARSELQAALAWHERLGHTPGRLQALEALAALAESEGQAAEALAWTKQLVATLRGQLATQTRRDAPEDVGPADTQALRAQLEAAETLARRDPLTGLANRRQLDDLLPGLVQQATLLRRPLSVLFVDIDHFKHVNDRHSHAVGDRVLRRVAATLREIGDPEALAARYGGEELLLALPDVPLGEAERLAQRLRGQIDRLTWPDQRPERVTISLGVTQVREDDSALTLLARADALLYAAKQAGRNRVAAAP</sequence>
<dbReference type="EMBL" id="BAABRV010000001">
    <property type="protein sequence ID" value="GAA5531922.1"/>
    <property type="molecule type" value="Genomic_DNA"/>
</dbReference>